<evidence type="ECO:0000313" key="3">
    <source>
        <dbReference type="Proteomes" id="UP001147747"/>
    </source>
</evidence>
<dbReference type="EMBL" id="JAPZBU010000005">
    <property type="protein sequence ID" value="KAJ5404477.1"/>
    <property type="molecule type" value="Genomic_DNA"/>
</dbReference>
<feature type="region of interest" description="Disordered" evidence="1">
    <location>
        <begin position="1"/>
        <end position="91"/>
    </location>
</feature>
<dbReference type="Proteomes" id="UP001147747">
    <property type="component" value="Unassembled WGS sequence"/>
</dbReference>
<accession>A0A9W9W6U7</accession>
<dbReference type="GeneID" id="81367965"/>
<gene>
    <name evidence="2" type="ORF">N7509_004348</name>
</gene>
<evidence type="ECO:0000313" key="2">
    <source>
        <dbReference type="EMBL" id="KAJ5404477.1"/>
    </source>
</evidence>
<dbReference type="RefSeq" id="XP_056491719.1">
    <property type="nucleotide sequence ID" value="XM_056628985.1"/>
</dbReference>
<feature type="compositionally biased region" description="Basic and acidic residues" evidence="1">
    <location>
        <begin position="55"/>
        <end position="75"/>
    </location>
</feature>
<name>A0A9W9W6U7_9EURO</name>
<sequence length="91" mass="10062">MKPEIGSLFPKGSLPPKRAFEYNEAGQETEETRRRAARTRISRAGEPRVGISADRGSDNETSGLHDGEKDDDTYRPFEYGPGPVLTPQSEP</sequence>
<protein>
    <submittedName>
        <fullName evidence="2">Uncharacterized protein</fullName>
    </submittedName>
</protein>
<proteinExistence type="predicted"/>
<comment type="caution">
    <text evidence="2">The sequence shown here is derived from an EMBL/GenBank/DDBJ whole genome shotgun (WGS) entry which is preliminary data.</text>
</comment>
<reference evidence="2" key="2">
    <citation type="journal article" date="2023" name="IMA Fungus">
        <title>Comparative genomic study of the Penicillium genus elucidates a diverse pangenome and 15 lateral gene transfer events.</title>
        <authorList>
            <person name="Petersen C."/>
            <person name="Sorensen T."/>
            <person name="Nielsen M.R."/>
            <person name="Sondergaard T.E."/>
            <person name="Sorensen J.L."/>
            <person name="Fitzpatrick D.A."/>
            <person name="Frisvad J.C."/>
            <person name="Nielsen K.L."/>
        </authorList>
    </citation>
    <scope>NUCLEOTIDE SEQUENCE</scope>
    <source>
        <strain evidence="2">IBT 29677</strain>
    </source>
</reference>
<organism evidence="2 3">
    <name type="scientific">Penicillium cosmopolitanum</name>
    <dbReference type="NCBI Taxonomy" id="1131564"/>
    <lineage>
        <taxon>Eukaryota</taxon>
        <taxon>Fungi</taxon>
        <taxon>Dikarya</taxon>
        <taxon>Ascomycota</taxon>
        <taxon>Pezizomycotina</taxon>
        <taxon>Eurotiomycetes</taxon>
        <taxon>Eurotiomycetidae</taxon>
        <taxon>Eurotiales</taxon>
        <taxon>Aspergillaceae</taxon>
        <taxon>Penicillium</taxon>
    </lineage>
</organism>
<reference evidence="2" key="1">
    <citation type="submission" date="2022-12" db="EMBL/GenBank/DDBJ databases">
        <authorList>
            <person name="Petersen C."/>
        </authorList>
    </citation>
    <scope>NUCLEOTIDE SEQUENCE</scope>
    <source>
        <strain evidence="2">IBT 29677</strain>
    </source>
</reference>
<keyword evidence="3" id="KW-1185">Reference proteome</keyword>
<evidence type="ECO:0000256" key="1">
    <source>
        <dbReference type="SAM" id="MobiDB-lite"/>
    </source>
</evidence>
<dbReference type="AlphaFoldDB" id="A0A9W9W6U7"/>